<dbReference type="EMBL" id="RCZG01000013">
    <property type="protein sequence ID" value="TPG31192.1"/>
    <property type="molecule type" value="Genomic_DNA"/>
</dbReference>
<dbReference type="GO" id="GO:0006974">
    <property type="term" value="P:DNA damage response"/>
    <property type="evidence" value="ECO:0007669"/>
    <property type="project" value="TreeGrafter"/>
</dbReference>
<name>A0A502E351_9MYCO</name>
<dbReference type="Gene3D" id="3.30.70.2970">
    <property type="entry name" value="Protein of unknown function (DUF541), domain 2"/>
    <property type="match status" value="1"/>
</dbReference>
<dbReference type="PANTHER" id="PTHR34387">
    <property type="entry name" value="SLR1258 PROTEIN"/>
    <property type="match status" value="1"/>
</dbReference>
<evidence type="ECO:0000256" key="1">
    <source>
        <dbReference type="SAM" id="SignalP"/>
    </source>
</evidence>
<gene>
    <name evidence="2" type="ORF">EAH80_24600</name>
</gene>
<feature type="chain" id="PRO_5039627821" evidence="1">
    <location>
        <begin position="24"/>
        <end position="249"/>
    </location>
</feature>
<sequence>MPKTPKPSRTLTRFFVLVGAALAVVGVAGCDAASAPAPVPGTSAPRQVTVVGEGKVNGTPDTLTIGLSIAATAPDAIGASNQTSARANAVTDALAALGIDRTDISTTTVTLQPQYGGSDNTTVVGYQSSNSIDVKVRKIETGPQVLGAITTTGGDTTRINSVTYSIEDDSQLVKDARGRAFDDAKGRAQQYADLSGLDLGKVLSISEIGSGAPPTMPSPVRFDATAEAVPLSPGQQTVGFSVTVVWELG</sequence>
<dbReference type="AlphaFoldDB" id="A0A502E351"/>
<dbReference type="RefSeq" id="WP_140697023.1">
    <property type="nucleotide sequence ID" value="NZ_RCZG01000013.1"/>
</dbReference>
<proteinExistence type="predicted"/>
<dbReference type="Proteomes" id="UP000320095">
    <property type="component" value="Unassembled WGS sequence"/>
</dbReference>
<dbReference type="InterPro" id="IPR052022">
    <property type="entry name" value="26kDa_periplasmic_antigen"/>
</dbReference>
<dbReference type="PROSITE" id="PS51257">
    <property type="entry name" value="PROKAR_LIPOPROTEIN"/>
    <property type="match status" value="1"/>
</dbReference>
<protein>
    <submittedName>
        <fullName evidence="2">DUF541 domain-containing protein</fullName>
    </submittedName>
</protein>
<accession>A0A502E351</accession>
<evidence type="ECO:0000313" key="2">
    <source>
        <dbReference type="EMBL" id="TPG31192.1"/>
    </source>
</evidence>
<reference evidence="2 3" key="1">
    <citation type="journal article" date="2019" name="Environ. Microbiol.">
        <title>Species interactions and distinct microbial communities in high Arctic permafrost affected cryosols are associated with the CH4 and CO2 gas fluxes.</title>
        <authorList>
            <person name="Altshuler I."/>
            <person name="Hamel J."/>
            <person name="Turney S."/>
            <person name="Magnuson E."/>
            <person name="Levesque R."/>
            <person name="Greer C."/>
            <person name="Whyte L.G."/>
        </authorList>
    </citation>
    <scope>NUCLEOTIDE SEQUENCE [LARGE SCALE GENOMIC DNA]</scope>
    <source>
        <strain evidence="2 3">S5.20</strain>
    </source>
</reference>
<dbReference type="Gene3D" id="3.30.110.170">
    <property type="entry name" value="Protein of unknown function (DUF541), domain 1"/>
    <property type="match status" value="1"/>
</dbReference>
<comment type="caution">
    <text evidence="2">The sequence shown here is derived from an EMBL/GenBank/DDBJ whole genome shotgun (WGS) entry which is preliminary data.</text>
</comment>
<dbReference type="PANTHER" id="PTHR34387:SF1">
    <property type="entry name" value="PERIPLASMIC IMMUNOGENIC PROTEIN"/>
    <property type="match status" value="1"/>
</dbReference>
<feature type="signal peptide" evidence="1">
    <location>
        <begin position="1"/>
        <end position="23"/>
    </location>
</feature>
<dbReference type="OrthoDB" id="5195768at2"/>
<keyword evidence="1" id="KW-0732">Signal</keyword>
<dbReference type="InterPro" id="IPR007497">
    <property type="entry name" value="SIMPL/DUF541"/>
</dbReference>
<evidence type="ECO:0000313" key="3">
    <source>
        <dbReference type="Proteomes" id="UP000320095"/>
    </source>
</evidence>
<dbReference type="Pfam" id="PF04402">
    <property type="entry name" value="SIMPL"/>
    <property type="match status" value="1"/>
</dbReference>
<keyword evidence="3" id="KW-1185">Reference proteome</keyword>
<organism evidence="2 3">
    <name type="scientific">Mycolicibacterium hodleri</name>
    <dbReference type="NCBI Taxonomy" id="49897"/>
    <lineage>
        <taxon>Bacteria</taxon>
        <taxon>Bacillati</taxon>
        <taxon>Actinomycetota</taxon>
        <taxon>Actinomycetes</taxon>
        <taxon>Mycobacteriales</taxon>
        <taxon>Mycobacteriaceae</taxon>
        <taxon>Mycolicibacterium</taxon>
    </lineage>
</organism>